<accession>A0ACD5UD66</accession>
<evidence type="ECO:0000313" key="2">
    <source>
        <dbReference type="Proteomes" id="UP001732700"/>
    </source>
</evidence>
<dbReference type="Proteomes" id="UP001732700">
    <property type="component" value="Chromosome 2A"/>
</dbReference>
<keyword evidence="2" id="KW-1185">Reference proteome</keyword>
<dbReference type="EnsemblPlants" id="AVESA.00010b.r2.2AG0228610.1">
    <property type="protein sequence ID" value="AVESA.00010b.r2.2AG0228610.1.CDS"/>
    <property type="gene ID" value="AVESA.00010b.r2.2AG0228610"/>
</dbReference>
<proteinExistence type="predicted"/>
<organism evidence="1 2">
    <name type="scientific">Avena sativa</name>
    <name type="common">Oat</name>
    <dbReference type="NCBI Taxonomy" id="4498"/>
    <lineage>
        <taxon>Eukaryota</taxon>
        <taxon>Viridiplantae</taxon>
        <taxon>Streptophyta</taxon>
        <taxon>Embryophyta</taxon>
        <taxon>Tracheophyta</taxon>
        <taxon>Spermatophyta</taxon>
        <taxon>Magnoliopsida</taxon>
        <taxon>Liliopsida</taxon>
        <taxon>Poales</taxon>
        <taxon>Poaceae</taxon>
        <taxon>BOP clade</taxon>
        <taxon>Pooideae</taxon>
        <taxon>Poodae</taxon>
        <taxon>Poeae</taxon>
        <taxon>Poeae Chloroplast Group 1 (Aveneae type)</taxon>
        <taxon>Aveninae</taxon>
        <taxon>Avena</taxon>
    </lineage>
</organism>
<sequence>MRSLRTAQILASRSLLLSARSTAPRPPPLRWPLGKELSSVPSSRALQRWIAGAVSFSLTFTMAAAAEVRAKERLPTDLLPQNVMLYQYQAFPFCNKVRDLRRISWSMSISNILLLWLNILTRYCIAMINY</sequence>
<evidence type="ECO:0000313" key="1">
    <source>
        <dbReference type="EnsemblPlants" id="AVESA.00010b.r2.2AG0228610.1.CDS"/>
    </source>
</evidence>
<name>A0ACD5UD66_AVESA</name>
<reference evidence="1" key="2">
    <citation type="submission" date="2025-09" db="UniProtKB">
        <authorList>
            <consortium name="EnsemblPlants"/>
        </authorList>
    </citation>
    <scope>IDENTIFICATION</scope>
</reference>
<reference evidence="1" key="1">
    <citation type="submission" date="2021-05" db="EMBL/GenBank/DDBJ databases">
        <authorList>
            <person name="Scholz U."/>
            <person name="Mascher M."/>
            <person name="Fiebig A."/>
        </authorList>
    </citation>
    <scope>NUCLEOTIDE SEQUENCE [LARGE SCALE GENOMIC DNA]</scope>
</reference>
<protein>
    <submittedName>
        <fullName evidence="1">Uncharacterized protein</fullName>
    </submittedName>
</protein>